<keyword evidence="4" id="KW-1185">Reference proteome</keyword>
<dbReference type="Gene3D" id="2.100.10.50">
    <property type="match status" value="2"/>
</dbReference>
<evidence type="ECO:0000313" key="4">
    <source>
        <dbReference type="Proteomes" id="UP000321926"/>
    </source>
</evidence>
<dbReference type="InterPro" id="IPR023341">
    <property type="entry name" value="MABP"/>
</dbReference>
<gene>
    <name evidence="3" type="ORF">FVR03_00615</name>
</gene>
<reference evidence="3 4" key="1">
    <citation type="submission" date="2019-08" db="EMBL/GenBank/DDBJ databases">
        <authorList>
            <person name="Shi S."/>
        </authorList>
    </citation>
    <scope>NUCLEOTIDE SEQUENCE [LARGE SCALE GENOMIC DNA]</scope>
    <source>
        <strain evidence="3 4">GY10130</strain>
    </source>
</reference>
<dbReference type="Proteomes" id="UP000321926">
    <property type="component" value="Unassembled WGS sequence"/>
</dbReference>
<evidence type="ECO:0000313" key="3">
    <source>
        <dbReference type="EMBL" id="TXK52909.1"/>
    </source>
</evidence>
<dbReference type="GO" id="GO:0005737">
    <property type="term" value="C:cytoplasm"/>
    <property type="evidence" value="ECO:0007669"/>
    <property type="project" value="UniProtKB-ARBA"/>
</dbReference>
<dbReference type="PROSITE" id="PS51498">
    <property type="entry name" value="MABP"/>
    <property type="match status" value="1"/>
</dbReference>
<feature type="compositionally biased region" description="Basic and acidic residues" evidence="1">
    <location>
        <begin position="26"/>
        <end position="40"/>
    </location>
</feature>
<dbReference type="EMBL" id="VRTY01000001">
    <property type="protein sequence ID" value="TXK52909.1"/>
    <property type="molecule type" value="Genomic_DNA"/>
</dbReference>
<name>A0A5C8KFF8_9BACT</name>
<accession>A0A5C8KFF8</accession>
<dbReference type="RefSeq" id="WP_147919812.1">
    <property type="nucleotide sequence ID" value="NZ_VRTY01000001.1"/>
</dbReference>
<protein>
    <recommendedName>
        <fullName evidence="2">MABP domain-containing protein</fullName>
    </recommendedName>
</protein>
<organism evidence="3 4">
    <name type="scientific">Pontibacter qinzhouensis</name>
    <dbReference type="NCBI Taxonomy" id="2603253"/>
    <lineage>
        <taxon>Bacteria</taxon>
        <taxon>Pseudomonadati</taxon>
        <taxon>Bacteroidota</taxon>
        <taxon>Cytophagia</taxon>
        <taxon>Cytophagales</taxon>
        <taxon>Hymenobacteraceae</taxon>
        <taxon>Pontibacter</taxon>
    </lineage>
</organism>
<feature type="region of interest" description="Disordered" evidence="1">
    <location>
        <begin position="26"/>
        <end position="61"/>
    </location>
</feature>
<dbReference type="OrthoDB" id="871500at2"/>
<proteinExistence type="predicted"/>
<dbReference type="AlphaFoldDB" id="A0A5C8KFF8"/>
<evidence type="ECO:0000259" key="2">
    <source>
        <dbReference type="PROSITE" id="PS51498"/>
    </source>
</evidence>
<evidence type="ECO:0000256" key="1">
    <source>
        <dbReference type="SAM" id="MobiDB-lite"/>
    </source>
</evidence>
<feature type="domain" description="MABP" evidence="2">
    <location>
        <begin position="258"/>
        <end position="302"/>
    </location>
</feature>
<sequence>MLLFGCEKAEETITPLLNELKAEQAAKKAGDKDERYKTDKSGQYVSKEVQLPDYGGKERPTRPKYDQVEGTMTAFGPGDPCTGCDILDPGEGNYPPDPCYGCGGSGGGVTSNFVSSVGVGYGYYFAHNPTNAIQDLKIIKGSSASINPSLAGYHKINADLNRGAGGQYIYLTFTRDPGQVRGSSNWVTDQSYGGYVPVKNIIVMSYTIGGLNGWPTLCSPPIEVKDAFGFHTPDLNDGAGGKYIYAYQEKCDMYTSYPGTIKEVGVLYGNSSSISPPTGWVKLPQDLNEGAGGDYIYFCIKK</sequence>
<comment type="caution">
    <text evidence="3">The sequence shown here is derived from an EMBL/GenBank/DDBJ whole genome shotgun (WGS) entry which is preliminary data.</text>
</comment>